<keyword evidence="2" id="KW-1185">Reference proteome</keyword>
<reference evidence="1 2" key="1">
    <citation type="submission" date="2019-05" db="EMBL/GenBank/DDBJ databases">
        <title>Another draft genome of Portunus trituberculatus and its Hox gene families provides insights of decapod evolution.</title>
        <authorList>
            <person name="Jeong J.-H."/>
            <person name="Song I."/>
            <person name="Kim S."/>
            <person name="Choi T."/>
            <person name="Kim D."/>
            <person name="Ryu S."/>
            <person name="Kim W."/>
        </authorList>
    </citation>
    <scope>NUCLEOTIDE SEQUENCE [LARGE SCALE GENOMIC DNA]</scope>
    <source>
        <tissue evidence="1">Muscle</tissue>
    </source>
</reference>
<dbReference type="Proteomes" id="UP000324222">
    <property type="component" value="Unassembled WGS sequence"/>
</dbReference>
<dbReference type="AlphaFoldDB" id="A0A5B7CLG1"/>
<organism evidence="1 2">
    <name type="scientific">Portunus trituberculatus</name>
    <name type="common">Swimming crab</name>
    <name type="synonym">Neptunus trituberculatus</name>
    <dbReference type="NCBI Taxonomy" id="210409"/>
    <lineage>
        <taxon>Eukaryota</taxon>
        <taxon>Metazoa</taxon>
        <taxon>Ecdysozoa</taxon>
        <taxon>Arthropoda</taxon>
        <taxon>Crustacea</taxon>
        <taxon>Multicrustacea</taxon>
        <taxon>Malacostraca</taxon>
        <taxon>Eumalacostraca</taxon>
        <taxon>Eucarida</taxon>
        <taxon>Decapoda</taxon>
        <taxon>Pleocyemata</taxon>
        <taxon>Brachyura</taxon>
        <taxon>Eubrachyura</taxon>
        <taxon>Portunoidea</taxon>
        <taxon>Portunidae</taxon>
        <taxon>Portuninae</taxon>
        <taxon>Portunus</taxon>
    </lineage>
</organism>
<evidence type="ECO:0000313" key="1">
    <source>
        <dbReference type="EMBL" id="MPC10457.1"/>
    </source>
</evidence>
<accession>A0A5B7CLG1</accession>
<gene>
    <name evidence="1" type="ORF">E2C01_003093</name>
</gene>
<protein>
    <submittedName>
        <fullName evidence="1">Uncharacterized protein</fullName>
    </submittedName>
</protein>
<dbReference type="EMBL" id="VSRR010000118">
    <property type="protein sequence ID" value="MPC10457.1"/>
    <property type="molecule type" value="Genomic_DNA"/>
</dbReference>
<proteinExistence type="predicted"/>
<evidence type="ECO:0000313" key="2">
    <source>
        <dbReference type="Proteomes" id="UP000324222"/>
    </source>
</evidence>
<name>A0A5B7CLG1_PORTR</name>
<sequence length="92" mass="10675">MQSDKSLTPRISHPRLHPTPTTVVRWSESVYVGRDVLSGTPRLTRNSRRRMALQLLEPLCPSPITDTLLFMRAKGNVWLSRQRLQQLQQIKQ</sequence>
<comment type="caution">
    <text evidence="1">The sequence shown here is derived from an EMBL/GenBank/DDBJ whole genome shotgun (WGS) entry which is preliminary data.</text>
</comment>